<sequence length="162" mass="18873">MENQPTLLTPVVISERVPGALRREADIRCMQPGFSWFGEAQCQAGRKLYSNAKFLPQREMGRKLKGISLEVPLAFVLTNRDYFRMKPRIALWATGFYLSRESIRKSTLLNFQWWETLLTHGVVTKTFRQSGACASPCIVEARLWRSYYDCRRTRGVERYGRE</sequence>
<name>A0AAU9IMU2_9CILI</name>
<comment type="caution">
    <text evidence="1">The sequence shown here is derived from an EMBL/GenBank/DDBJ whole genome shotgun (WGS) entry which is preliminary data.</text>
</comment>
<dbReference type="EMBL" id="CAJZBQ010000006">
    <property type="protein sequence ID" value="CAG9312494.1"/>
    <property type="molecule type" value="Genomic_DNA"/>
</dbReference>
<dbReference type="AlphaFoldDB" id="A0AAU9IMU2"/>
<evidence type="ECO:0000313" key="2">
    <source>
        <dbReference type="Proteomes" id="UP001162131"/>
    </source>
</evidence>
<evidence type="ECO:0000313" key="1">
    <source>
        <dbReference type="EMBL" id="CAG9312494.1"/>
    </source>
</evidence>
<reference evidence="1" key="1">
    <citation type="submission" date="2021-09" db="EMBL/GenBank/DDBJ databases">
        <authorList>
            <consortium name="AG Swart"/>
            <person name="Singh M."/>
            <person name="Singh A."/>
            <person name="Seah K."/>
            <person name="Emmerich C."/>
        </authorList>
    </citation>
    <scope>NUCLEOTIDE SEQUENCE</scope>
    <source>
        <strain evidence="1">ATCC30299</strain>
    </source>
</reference>
<accession>A0AAU9IMU2</accession>
<proteinExistence type="predicted"/>
<dbReference type="Proteomes" id="UP001162131">
    <property type="component" value="Unassembled WGS sequence"/>
</dbReference>
<gene>
    <name evidence="1" type="ORF">BSTOLATCC_MIC6643</name>
</gene>
<protein>
    <submittedName>
        <fullName evidence="1">Uncharacterized protein</fullName>
    </submittedName>
</protein>
<organism evidence="1 2">
    <name type="scientific">Blepharisma stoltei</name>
    <dbReference type="NCBI Taxonomy" id="1481888"/>
    <lineage>
        <taxon>Eukaryota</taxon>
        <taxon>Sar</taxon>
        <taxon>Alveolata</taxon>
        <taxon>Ciliophora</taxon>
        <taxon>Postciliodesmatophora</taxon>
        <taxon>Heterotrichea</taxon>
        <taxon>Heterotrichida</taxon>
        <taxon>Blepharismidae</taxon>
        <taxon>Blepharisma</taxon>
    </lineage>
</organism>
<keyword evidence="2" id="KW-1185">Reference proteome</keyword>